<evidence type="ECO:0000256" key="1">
    <source>
        <dbReference type="SAM" id="MobiDB-lite"/>
    </source>
</evidence>
<sequence length="141" mass="15280">TLSPSLAEIEANKFQKSSLKSFRSNVKHAETSSNRGARLEDDFVCHNSSDDDPAATADMLHHHLRMQRSMNGPGSAGSHHYGNHTGHLNHNNNNQNRSHSSGYRSGSYISSSTSSPKTKSHSATKLRSVNVVVPKTSASPD</sequence>
<accession>A0A0B6YFQ8</accession>
<gene>
    <name evidence="2" type="primary">ORF23296</name>
</gene>
<organism evidence="2">
    <name type="scientific">Arion vulgaris</name>
    <dbReference type="NCBI Taxonomy" id="1028688"/>
    <lineage>
        <taxon>Eukaryota</taxon>
        <taxon>Metazoa</taxon>
        <taxon>Spiralia</taxon>
        <taxon>Lophotrochozoa</taxon>
        <taxon>Mollusca</taxon>
        <taxon>Gastropoda</taxon>
        <taxon>Heterobranchia</taxon>
        <taxon>Euthyneura</taxon>
        <taxon>Panpulmonata</taxon>
        <taxon>Eupulmonata</taxon>
        <taxon>Stylommatophora</taxon>
        <taxon>Helicina</taxon>
        <taxon>Arionoidea</taxon>
        <taxon>Arionidae</taxon>
        <taxon>Arion</taxon>
    </lineage>
</organism>
<dbReference type="AlphaFoldDB" id="A0A0B6YFQ8"/>
<feature type="compositionally biased region" description="Low complexity" evidence="1">
    <location>
        <begin position="79"/>
        <end position="117"/>
    </location>
</feature>
<dbReference type="EMBL" id="HACG01007766">
    <property type="protein sequence ID" value="CEK54631.1"/>
    <property type="molecule type" value="Transcribed_RNA"/>
</dbReference>
<evidence type="ECO:0000313" key="2">
    <source>
        <dbReference type="EMBL" id="CEK54631.1"/>
    </source>
</evidence>
<protein>
    <submittedName>
        <fullName evidence="2">Uncharacterized protein</fullName>
    </submittedName>
</protein>
<name>A0A0B6YFQ8_9EUPU</name>
<proteinExistence type="predicted"/>
<reference evidence="2" key="1">
    <citation type="submission" date="2014-12" db="EMBL/GenBank/DDBJ databases">
        <title>Insight into the proteome of Arion vulgaris.</title>
        <authorList>
            <person name="Aradska J."/>
            <person name="Bulat T."/>
            <person name="Smidak R."/>
            <person name="Sarate P."/>
            <person name="Gangsoo J."/>
            <person name="Sialana F."/>
            <person name="Bilban M."/>
            <person name="Lubec G."/>
        </authorList>
    </citation>
    <scope>NUCLEOTIDE SEQUENCE</scope>
    <source>
        <tissue evidence="2">Skin</tissue>
    </source>
</reference>
<feature type="non-terminal residue" evidence="2">
    <location>
        <position position="1"/>
    </location>
</feature>
<feature type="non-terminal residue" evidence="2">
    <location>
        <position position="141"/>
    </location>
</feature>
<feature type="region of interest" description="Disordered" evidence="1">
    <location>
        <begin position="18"/>
        <end position="141"/>
    </location>
</feature>